<dbReference type="Pfam" id="PF24389">
    <property type="entry name" value="ORC-CDC6-like"/>
    <property type="match status" value="1"/>
</dbReference>
<evidence type="ECO:0000313" key="2">
    <source>
        <dbReference type="Proteomes" id="UP000051380"/>
    </source>
</evidence>
<accession>A0A0R3CGQ9</accession>
<sequence length="567" mass="63223">MQDDQDVRPTRDALVKAGALSADGPTILGVMIGFTNEYRDLDEVGNGGPRSTAVFRALVNARIVLATLRAALERSEKTYPDDLIQIRASWQPVDGATLPAVATGVDLHKWASQIEESVFEILDDLGGEDKPMPKAASGLEALQWLATAQLTDAAGPILQKRVLLLDDLQFLGDEQSQWLRETVANARLPCGIWIAERLEALPAEDLLAEGALEDRDYDGEIRLERRWRKRSVAYVKFVDQIADLRARDADGFQGRAFFPALAEELDAADWDSVFEAQCGAIERRLLARIGQQQQRYSQWLAQRRTVTGSSRDRALSWRELEILIERDIAKSQRAFDFDALTEEDLSDKENTAVRAAAEIFLSKEAKAPIYFGRQKLAMLSSSNVDQFVELAGDLFEELAAKTAVRRGADSILNAERQHLILKRAAERRWEGIPRRVPKGYEARRFLEAVGAFCAGQTYRPSAPYPPGVTGFGITMQDRARLIDGGRESATFSELRSMLAALVSQNLLEPTLDHKNKGESLIIFNLNRVLCAHFDLPLGYGGWRKKSLKELTEWLARGRAAVTEKSLV</sequence>
<organism evidence="1 2">
    <name type="scientific">Bradyrhizobium yuanmingense</name>
    <dbReference type="NCBI Taxonomy" id="108015"/>
    <lineage>
        <taxon>Bacteria</taxon>
        <taxon>Pseudomonadati</taxon>
        <taxon>Pseudomonadota</taxon>
        <taxon>Alphaproteobacteria</taxon>
        <taxon>Hyphomicrobiales</taxon>
        <taxon>Nitrobacteraceae</taxon>
        <taxon>Bradyrhizobium</taxon>
    </lineage>
</organism>
<comment type="caution">
    <text evidence="1">The sequence shown here is derived from an EMBL/GenBank/DDBJ whole genome shotgun (WGS) entry which is preliminary data.</text>
</comment>
<gene>
    <name evidence="1" type="ORF">AOQ72_24370</name>
</gene>
<evidence type="ECO:0000313" key="1">
    <source>
        <dbReference type="EMBL" id="KRP94337.1"/>
    </source>
</evidence>
<dbReference type="AlphaFoldDB" id="A0A0R3CGQ9"/>
<name>A0A0R3CGQ9_9BRAD</name>
<dbReference type="InterPro" id="IPR056955">
    <property type="entry name" value="ORC-CDC6-like"/>
</dbReference>
<proteinExistence type="predicted"/>
<dbReference type="EMBL" id="LJYF01000029">
    <property type="protein sequence ID" value="KRP94337.1"/>
    <property type="molecule type" value="Genomic_DNA"/>
</dbReference>
<reference evidence="1 2" key="1">
    <citation type="submission" date="2015-09" db="EMBL/GenBank/DDBJ databases">
        <title>Draft Genome Sequence of the Strain BR 3267 (Bradyrhizobium yuanmingense) recommended as inoculant for cowpea in Brazil.</title>
        <authorList>
            <person name="Simoes-Araujo J.L."/>
            <person name="Zilli J.E."/>
        </authorList>
    </citation>
    <scope>NUCLEOTIDE SEQUENCE [LARGE SCALE GENOMIC DNA]</scope>
    <source>
        <strain evidence="1 2">BR3267</strain>
    </source>
</reference>
<protein>
    <submittedName>
        <fullName evidence="1">Uncharacterized protein</fullName>
    </submittedName>
</protein>
<dbReference type="Proteomes" id="UP000051380">
    <property type="component" value="Unassembled WGS sequence"/>
</dbReference>